<sequence>MMIGIVDMVGAGMFGISMFGIIGADVGGGGGAGPAVALKGPAFEQGLDQSMHPLPSQWQ</sequence>
<evidence type="ECO:0000313" key="1">
    <source>
        <dbReference type="EMBL" id="SED33970.1"/>
    </source>
</evidence>
<dbReference type="AlphaFoldDB" id="A0A1H4ZXC4"/>
<gene>
    <name evidence="1" type="ORF">SAMN05444171_3843</name>
</gene>
<protein>
    <submittedName>
        <fullName evidence="1">Uncharacterized protein</fullName>
    </submittedName>
</protein>
<dbReference type="Proteomes" id="UP000183208">
    <property type="component" value="Unassembled WGS sequence"/>
</dbReference>
<organism evidence="1 2">
    <name type="scientific">Bradyrhizobium lablabi</name>
    <dbReference type="NCBI Taxonomy" id="722472"/>
    <lineage>
        <taxon>Bacteria</taxon>
        <taxon>Pseudomonadati</taxon>
        <taxon>Pseudomonadota</taxon>
        <taxon>Alphaproteobacteria</taxon>
        <taxon>Hyphomicrobiales</taxon>
        <taxon>Nitrobacteraceae</taxon>
        <taxon>Bradyrhizobium</taxon>
    </lineage>
</organism>
<reference evidence="1 2" key="1">
    <citation type="submission" date="2016-10" db="EMBL/GenBank/DDBJ databases">
        <authorList>
            <person name="de Groot N.N."/>
        </authorList>
    </citation>
    <scope>NUCLEOTIDE SEQUENCE [LARGE SCALE GENOMIC DNA]</scope>
    <source>
        <strain evidence="1 2">GAS522</strain>
    </source>
</reference>
<evidence type="ECO:0000313" key="2">
    <source>
        <dbReference type="Proteomes" id="UP000183208"/>
    </source>
</evidence>
<accession>A0A1H4ZXC4</accession>
<proteinExistence type="predicted"/>
<dbReference type="EMBL" id="FNTI01000001">
    <property type="protein sequence ID" value="SED33970.1"/>
    <property type="molecule type" value="Genomic_DNA"/>
</dbReference>
<name>A0A1H4ZXC4_9BRAD</name>